<dbReference type="RefSeq" id="XP_022401323.1">
    <property type="nucleotide sequence ID" value="XM_022546459.1"/>
</dbReference>
<dbReference type="OrthoDB" id="4499133at2759"/>
<accession>A0A1L9VL56</accession>
<organism evidence="2 3">
    <name type="scientific">Aspergillus glaucus CBS 516.65</name>
    <dbReference type="NCBI Taxonomy" id="1160497"/>
    <lineage>
        <taxon>Eukaryota</taxon>
        <taxon>Fungi</taxon>
        <taxon>Dikarya</taxon>
        <taxon>Ascomycota</taxon>
        <taxon>Pezizomycotina</taxon>
        <taxon>Eurotiomycetes</taxon>
        <taxon>Eurotiomycetidae</taxon>
        <taxon>Eurotiales</taxon>
        <taxon>Aspergillaceae</taxon>
        <taxon>Aspergillus</taxon>
        <taxon>Aspergillus subgen. Aspergillus</taxon>
    </lineage>
</organism>
<feature type="region of interest" description="Disordered" evidence="1">
    <location>
        <begin position="137"/>
        <end position="175"/>
    </location>
</feature>
<proteinExistence type="predicted"/>
<dbReference type="AlphaFoldDB" id="A0A1L9VL56"/>
<evidence type="ECO:0000256" key="1">
    <source>
        <dbReference type="SAM" id="MobiDB-lite"/>
    </source>
</evidence>
<dbReference type="EMBL" id="KV878896">
    <property type="protein sequence ID" value="OJJ84625.1"/>
    <property type="molecule type" value="Genomic_DNA"/>
</dbReference>
<gene>
    <name evidence="2" type="ORF">ASPGLDRAFT_46514</name>
</gene>
<keyword evidence="3" id="KW-1185">Reference proteome</keyword>
<evidence type="ECO:0000313" key="3">
    <source>
        <dbReference type="Proteomes" id="UP000184300"/>
    </source>
</evidence>
<sequence length="221" mass="24029">MSVSYIPRLPSRLSTTAMNTRLNSSTFAQSPSKLALLSHHKLQQESSAEEPDLRRCLGHNAVLSKTMTAARRDVSHSRKSSRFSEDNGVDGYISRKEDQGSVVRAQLAKAVRGWIRRRSMAANANGKTTITATTTETKTPTTTTTKTPTTTTKTPTTTTKTPTTTTATTTATPPNDNALARVAANNSRDTGNKWNTFSSLKRLVSGRRFWAQPVLMQATAG</sequence>
<reference evidence="3" key="1">
    <citation type="journal article" date="2017" name="Genome Biol.">
        <title>Comparative genomics reveals high biological diversity and specific adaptations in the industrially and medically important fungal genus Aspergillus.</title>
        <authorList>
            <person name="de Vries R.P."/>
            <person name="Riley R."/>
            <person name="Wiebenga A."/>
            <person name="Aguilar-Osorio G."/>
            <person name="Amillis S."/>
            <person name="Uchima C.A."/>
            <person name="Anderluh G."/>
            <person name="Asadollahi M."/>
            <person name="Askin M."/>
            <person name="Barry K."/>
            <person name="Battaglia E."/>
            <person name="Bayram O."/>
            <person name="Benocci T."/>
            <person name="Braus-Stromeyer S.A."/>
            <person name="Caldana C."/>
            <person name="Canovas D."/>
            <person name="Cerqueira G.C."/>
            <person name="Chen F."/>
            <person name="Chen W."/>
            <person name="Choi C."/>
            <person name="Clum A."/>
            <person name="Dos Santos R.A."/>
            <person name="Damasio A.R."/>
            <person name="Diallinas G."/>
            <person name="Emri T."/>
            <person name="Fekete E."/>
            <person name="Flipphi M."/>
            <person name="Freyberg S."/>
            <person name="Gallo A."/>
            <person name="Gournas C."/>
            <person name="Habgood R."/>
            <person name="Hainaut M."/>
            <person name="Harispe M.L."/>
            <person name="Henrissat B."/>
            <person name="Hilden K.S."/>
            <person name="Hope R."/>
            <person name="Hossain A."/>
            <person name="Karabika E."/>
            <person name="Karaffa L."/>
            <person name="Karanyi Z."/>
            <person name="Krasevec N."/>
            <person name="Kuo A."/>
            <person name="Kusch H."/>
            <person name="LaButti K."/>
            <person name="Lagendijk E.L."/>
            <person name="Lapidus A."/>
            <person name="Levasseur A."/>
            <person name="Lindquist E."/>
            <person name="Lipzen A."/>
            <person name="Logrieco A.F."/>
            <person name="MacCabe A."/>
            <person name="Maekelae M.R."/>
            <person name="Malavazi I."/>
            <person name="Melin P."/>
            <person name="Meyer V."/>
            <person name="Mielnichuk N."/>
            <person name="Miskei M."/>
            <person name="Molnar A.P."/>
            <person name="Mule G."/>
            <person name="Ngan C.Y."/>
            <person name="Orejas M."/>
            <person name="Orosz E."/>
            <person name="Ouedraogo J.P."/>
            <person name="Overkamp K.M."/>
            <person name="Park H.-S."/>
            <person name="Perrone G."/>
            <person name="Piumi F."/>
            <person name="Punt P.J."/>
            <person name="Ram A.F."/>
            <person name="Ramon A."/>
            <person name="Rauscher S."/>
            <person name="Record E."/>
            <person name="Riano-Pachon D.M."/>
            <person name="Robert V."/>
            <person name="Roehrig J."/>
            <person name="Ruller R."/>
            <person name="Salamov A."/>
            <person name="Salih N.S."/>
            <person name="Samson R.A."/>
            <person name="Sandor E."/>
            <person name="Sanguinetti M."/>
            <person name="Schuetze T."/>
            <person name="Sepcic K."/>
            <person name="Shelest E."/>
            <person name="Sherlock G."/>
            <person name="Sophianopoulou V."/>
            <person name="Squina F.M."/>
            <person name="Sun H."/>
            <person name="Susca A."/>
            <person name="Todd R.B."/>
            <person name="Tsang A."/>
            <person name="Unkles S.E."/>
            <person name="van de Wiele N."/>
            <person name="van Rossen-Uffink D."/>
            <person name="Oliveira J.V."/>
            <person name="Vesth T.C."/>
            <person name="Visser J."/>
            <person name="Yu J.-H."/>
            <person name="Zhou M."/>
            <person name="Andersen M.R."/>
            <person name="Archer D.B."/>
            <person name="Baker S.E."/>
            <person name="Benoit I."/>
            <person name="Brakhage A.A."/>
            <person name="Braus G.H."/>
            <person name="Fischer R."/>
            <person name="Frisvad J.C."/>
            <person name="Goldman G.H."/>
            <person name="Houbraken J."/>
            <person name="Oakley B."/>
            <person name="Pocsi I."/>
            <person name="Scazzocchio C."/>
            <person name="Seiboth B."/>
            <person name="vanKuyk P.A."/>
            <person name="Wortman J."/>
            <person name="Dyer P.S."/>
            <person name="Grigoriev I.V."/>
        </authorList>
    </citation>
    <scope>NUCLEOTIDE SEQUENCE [LARGE SCALE GENOMIC DNA]</scope>
    <source>
        <strain evidence="3">CBS 516.65</strain>
    </source>
</reference>
<dbReference type="Proteomes" id="UP000184300">
    <property type="component" value="Unassembled WGS sequence"/>
</dbReference>
<name>A0A1L9VL56_ASPGL</name>
<protein>
    <submittedName>
        <fullName evidence="2">Uncharacterized protein</fullName>
    </submittedName>
</protein>
<evidence type="ECO:0000313" key="2">
    <source>
        <dbReference type="EMBL" id="OJJ84625.1"/>
    </source>
</evidence>
<feature type="compositionally biased region" description="Low complexity" evidence="1">
    <location>
        <begin position="137"/>
        <end position="174"/>
    </location>
</feature>
<dbReference type="VEuPathDB" id="FungiDB:ASPGLDRAFT_46514"/>
<dbReference type="GeneID" id="34462720"/>